<feature type="region of interest" description="Disordered" evidence="1">
    <location>
        <begin position="54"/>
        <end position="83"/>
    </location>
</feature>
<protein>
    <recommendedName>
        <fullName evidence="4">DUF1840 domain-containing protein</fullName>
    </recommendedName>
</protein>
<keyword evidence="3" id="KW-1185">Reference proteome</keyword>
<organism evidence="2 3">
    <name type="scientific">Paraburkholderia ultramafica</name>
    <dbReference type="NCBI Taxonomy" id="1544867"/>
    <lineage>
        <taxon>Bacteria</taxon>
        <taxon>Pseudomonadati</taxon>
        <taxon>Pseudomonadota</taxon>
        <taxon>Betaproteobacteria</taxon>
        <taxon>Burkholderiales</taxon>
        <taxon>Burkholderiaceae</taxon>
        <taxon>Paraburkholderia</taxon>
    </lineage>
</organism>
<dbReference type="Proteomes" id="UP000494365">
    <property type="component" value="Unassembled WGS sequence"/>
</dbReference>
<reference evidence="2 3" key="1">
    <citation type="submission" date="2020-04" db="EMBL/GenBank/DDBJ databases">
        <authorList>
            <person name="De Canck E."/>
        </authorList>
    </citation>
    <scope>NUCLEOTIDE SEQUENCE [LARGE SCALE GENOMIC DNA]</scope>
    <source>
        <strain evidence="2 3">LMG 28614</strain>
    </source>
</reference>
<sequence length="110" mass="12195">MLITFKCHACPDVMMLDNLAQYLVGIVGKRLGQRGVITHDELGPAITKLEAAISSDKQERAEHEGRFHEGEDGHGHDPHEIPPGLAQRAYPFLDMLRAAQKENADIVWGL</sequence>
<dbReference type="Pfam" id="PF08895">
    <property type="entry name" value="DUF1840"/>
    <property type="match status" value="1"/>
</dbReference>
<accession>A0A6S7BR90</accession>
<feature type="compositionally biased region" description="Basic and acidic residues" evidence="1">
    <location>
        <begin position="56"/>
        <end position="80"/>
    </location>
</feature>
<evidence type="ECO:0000256" key="1">
    <source>
        <dbReference type="SAM" id="MobiDB-lite"/>
    </source>
</evidence>
<dbReference type="RefSeq" id="WP_175151528.1">
    <property type="nucleotide sequence ID" value="NZ_CADIKK010000021.1"/>
</dbReference>
<dbReference type="AlphaFoldDB" id="A0A6S7BR90"/>
<dbReference type="EMBL" id="CADIKK010000021">
    <property type="protein sequence ID" value="CAB3796698.1"/>
    <property type="molecule type" value="Genomic_DNA"/>
</dbReference>
<proteinExistence type="predicted"/>
<evidence type="ECO:0000313" key="2">
    <source>
        <dbReference type="EMBL" id="CAB3796698.1"/>
    </source>
</evidence>
<name>A0A6S7BR90_9BURK</name>
<gene>
    <name evidence="2" type="ORF">LMG28614_04417</name>
</gene>
<evidence type="ECO:0008006" key="4">
    <source>
        <dbReference type="Google" id="ProtNLM"/>
    </source>
</evidence>
<evidence type="ECO:0000313" key="3">
    <source>
        <dbReference type="Proteomes" id="UP000494365"/>
    </source>
</evidence>
<dbReference type="InterPro" id="IPR014991">
    <property type="entry name" value="DUF1840"/>
</dbReference>